<keyword evidence="1" id="KW-1133">Transmembrane helix</keyword>
<dbReference type="RefSeq" id="WP_021929499.1">
    <property type="nucleotide sequence ID" value="NZ_AP023322.1"/>
</dbReference>
<organism evidence="3 4">
    <name type="scientific">Coprobacter secundus subsp. similis</name>
    <dbReference type="NCBI Taxonomy" id="2751153"/>
    <lineage>
        <taxon>Bacteria</taxon>
        <taxon>Pseudomonadati</taxon>
        <taxon>Bacteroidota</taxon>
        <taxon>Bacteroidia</taxon>
        <taxon>Bacteroidales</taxon>
        <taxon>Barnesiellaceae</taxon>
        <taxon>Coprobacter</taxon>
    </lineage>
</organism>
<reference evidence="4" key="1">
    <citation type="submission" date="2020-07" db="EMBL/GenBank/DDBJ databases">
        <title>Complete genome sequencing of Coprobacter sp. strain 2CBH44.</title>
        <authorList>
            <person name="Sakamoto M."/>
            <person name="Murakami T."/>
            <person name="Mori H."/>
        </authorList>
    </citation>
    <scope>NUCLEOTIDE SEQUENCE [LARGE SCALE GENOMIC DNA]</scope>
    <source>
        <strain evidence="4">2CBH44</strain>
    </source>
</reference>
<protein>
    <recommendedName>
        <fullName evidence="2">Outer membrane protein beta-barrel domain-containing protein</fullName>
    </recommendedName>
</protein>
<evidence type="ECO:0000313" key="4">
    <source>
        <dbReference type="Proteomes" id="UP000594042"/>
    </source>
</evidence>
<dbReference type="Pfam" id="PF13568">
    <property type="entry name" value="OMP_b-brl_2"/>
    <property type="match status" value="1"/>
</dbReference>
<dbReference type="Gene3D" id="2.40.160.20">
    <property type="match status" value="1"/>
</dbReference>
<sequence length="421" mass="48273">MKKDNWTSEFRERMDSYTVTPPNDVWEKLDKELSSTPATKIRIFSFTAIAAIIILLLLSSVGIYLLTNYKPDKNIPRILSESLPTENHTYHSNDDLKSHEGINIMHRSLPTKKEVFSSLKGTDKQIINDETINQRVNGSEKENNIIIKEKVHSKDEHSMLRTKKRKENSEEPTLFIRKKSKRNKWAISITTGNNIMASNESYYGFNNLNSFNNSIPTNATNPMSNNEKNPEELKEANAYHQIMFKNINQTTQTKIKHHLPISVGLSLRKNISSNFSIETGLMYTLLSSELKAGNESYYSQEQKLHYLGVPLKINWNFIQKKYFTVYLSAGGMMEGCVSSKLTTNYETKNEESFSQNSNLKNNHLQWSVSGAVGAQYNINRYIGIFIEPGVIYYFDDGSEIATIRKEKPLNINFQVGLRFGF</sequence>
<keyword evidence="4" id="KW-1185">Reference proteome</keyword>
<proteinExistence type="predicted"/>
<name>A0A7G1HV28_9BACT</name>
<dbReference type="InterPro" id="IPR025665">
    <property type="entry name" value="Beta-barrel_OMP_2"/>
</dbReference>
<evidence type="ECO:0000256" key="1">
    <source>
        <dbReference type="SAM" id="Phobius"/>
    </source>
</evidence>
<keyword evidence="1" id="KW-0812">Transmembrane</keyword>
<evidence type="ECO:0000313" key="3">
    <source>
        <dbReference type="EMBL" id="BCI63605.1"/>
    </source>
</evidence>
<gene>
    <name evidence="3" type="ORF">Cop2CBH44_19580</name>
</gene>
<keyword evidence="1" id="KW-0472">Membrane</keyword>
<dbReference type="InterPro" id="IPR011250">
    <property type="entry name" value="OMP/PagP_B-barrel"/>
</dbReference>
<feature type="transmembrane region" description="Helical" evidence="1">
    <location>
        <begin position="43"/>
        <end position="67"/>
    </location>
</feature>
<dbReference type="KEGG" id="copr:Cop2CBH44_19580"/>
<feature type="domain" description="Outer membrane protein beta-barrel" evidence="2">
    <location>
        <begin position="243"/>
        <end position="377"/>
    </location>
</feature>
<accession>A0A7G1HV28</accession>
<dbReference type="AlphaFoldDB" id="A0A7G1HV28"/>
<dbReference type="SUPFAM" id="SSF56925">
    <property type="entry name" value="OMPA-like"/>
    <property type="match status" value="1"/>
</dbReference>
<evidence type="ECO:0000259" key="2">
    <source>
        <dbReference type="Pfam" id="PF13568"/>
    </source>
</evidence>
<dbReference type="Proteomes" id="UP000594042">
    <property type="component" value="Chromosome"/>
</dbReference>
<dbReference type="EMBL" id="AP023322">
    <property type="protein sequence ID" value="BCI63605.1"/>
    <property type="molecule type" value="Genomic_DNA"/>
</dbReference>